<name>A0A9P3LI89_9APHY</name>
<proteinExistence type="predicted"/>
<organism evidence="2 3">
    <name type="scientific">Phanerochaete sordida</name>
    <dbReference type="NCBI Taxonomy" id="48140"/>
    <lineage>
        <taxon>Eukaryota</taxon>
        <taxon>Fungi</taxon>
        <taxon>Dikarya</taxon>
        <taxon>Basidiomycota</taxon>
        <taxon>Agaricomycotina</taxon>
        <taxon>Agaricomycetes</taxon>
        <taxon>Polyporales</taxon>
        <taxon>Phanerochaetaceae</taxon>
        <taxon>Phanerochaete</taxon>
    </lineage>
</organism>
<feature type="region of interest" description="Disordered" evidence="1">
    <location>
        <begin position="1"/>
        <end position="41"/>
    </location>
</feature>
<reference evidence="2 3" key="1">
    <citation type="submission" date="2021-08" db="EMBL/GenBank/DDBJ databases">
        <title>Draft Genome Sequence of Phanerochaete sordida strain YK-624.</title>
        <authorList>
            <person name="Mori T."/>
            <person name="Dohra H."/>
            <person name="Suzuki T."/>
            <person name="Kawagishi H."/>
            <person name="Hirai H."/>
        </authorList>
    </citation>
    <scope>NUCLEOTIDE SEQUENCE [LARGE SCALE GENOMIC DNA]</scope>
    <source>
        <strain evidence="2 3">YK-624</strain>
    </source>
</reference>
<comment type="caution">
    <text evidence="2">The sequence shown here is derived from an EMBL/GenBank/DDBJ whole genome shotgun (WGS) entry which is preliminary data.</text>
</comment>
<evidence type="ECO:0000256" key="1">
    <source>
        <dbReference type="SAM" id="MobiDB-lite"/>
    </source>
</evidence>
<dbReference type="AlphaFoldDB" id="A0A9P3LI89"/>
<protein>
    <submittedName>
        <fullName evidence="2">Uncharacterized protein</fullName>
    </submittedName>
</protein>
<accession>A0A9P3LI89</accession>
<gene>
    <name evidence="2" type="ORF">PsYK624_123080</name>
</gene>
<dbReference type="Proteomes" id="UP000703269">
    <property type="component" value="Unassembled WGS sequence"/>
</dbReference>
<evidence type="ECO:0000313" key="3">
    <source>
        <dbReference type="Proteomes" id="UP000703269"/>
    </source>
</evidence>
<evidence type="ECO:0000313" key="2">
    <source>
        <dbReference type="EMBL" id="GJE96115.1"/>
    </source>
</evidence>
<dbReference type="EMBL" id="BPQB01000056">
    <property type="protein sequence ID" value="GJE96115.1"/>
    <property type="molecule type" value="Genomic_DNA"/>
</dbReference>
<sequence>MLSWSRRGVTNTTAPRRSAVAKDPARSPPASRAGLRFRRSGSSCGHVCATARTSTPRQSQAHLHAAPYTCTCRQTARTTLQLGDPVCTSTSLYAPSIARVAGRRFLRLGRRPSIAPRSVQAKRLRLWSR</sequence>
<keyword evidence="3" id="KW-1185">Reference proteome</keyword>